<keyword evidence="3" id="KW-0067">ATP-binding</keyword>
<evidence type="ECO:0000256" key="3">
    <source>
        <dbReference type="ARBA" id="ARBA00022840"/>
    </source>
</evidence>
<proteinExistence type="inferred from homology"/>
<keyword evidence="5" id="KW-0413">Isomerase</keyword>
<dbReference type="PANTHER" id="PTHR13710:SF105">
    <property type="entry name" value="ATP-DEPENDENT DNA HELICASE Q1"/>
    <property type="match status" value="1"/>
</dbReference>
<protein>
    <recommendedName>
        <fullName evidence="7">DNA 3'-5' helicase</fullName>
        <ecNumber evidence="7">5.6.2.4</ecNumber>
    </recommendedName>
</protein>
<evidence type="ECO:0000259" key="9">
    <source>
        <dbReference type="PROSITE" id="PS51192"/>
    </source>
</evidence>
<dbReference type="InterPro" id="IPR011545">
    <property type="entry name" value="DEAD/DEAH_box_helicase_dom"/>
</dbReference>
<dbReference type="PROSITE" id="PS51192">
    <property type="entry name" value="HELICASE_ATP_BIND_1"/>
    <property type="match status" value="1"/>
</dbReference>
<dbReference type="SMART" id="SM00487">
    <property type="entry name" value="DEXDc"/>
    <property type="match status" value="1"/>
</dbReference>
<evidence type="ECO:0000259" key="10">
    <source>
        <dbReference type="PROSITE" id="PS51194"/>
    </source>
</evidence>
<evidence type="ECO:0000256" key="7">
    <source>
        <dbReference type="ARBA" id="ARBA00034808"/>
    </source>
</evidence>
<dbReference type="Proteomes" id="UP001556367">
    <property type="component" value="Unassembled WGS sequence"/>
</dbReference>
<organism evidence="11 12">
    <name type="scientific">Hohenbuehelia grisea</name>
    <dbReference type="NCBI Taxonomy" id="104357"/>
    <lineage>
        <taxon>Eukaryota</taxon>
        <taxon>Fungi</taxon>
        <taxon>Dikarya</taxon>
        <taxon>Basidiomycota</taxon>
        <taxon>Agaricomycotina</taxon>
        <taxon>Agaricomycetes</taxon>
        <taxon>Agaricomycetidae</taxon>
        <taxon>Agaricales</taxon>
        <taxon>Pleurotineae</taxon>
        <taxon>Pleurotaceae</taxon>
        <taxon>Hohenbuehelia</taxon>
    </lineage>
</organism>
<comment type="caution">
    <text evidence="11">The sequence shown here is derived from an EMBL/GenBank/DDBJ whole genome shotgun (WGS) entry which is preliminary data.</text>
</comment>
<comment type="catalytic activity">
    <reaction evidence="6">
        <text>Couples ATP hydrolysis with the unwinding of duplex DNA by translocating in the 3'-5' direction.</text>
        <dbReference type="EC" id="5.6.2.4"/>
    </reaction>
</comment>
<dbReference type="InterPro" id="IPR001650">
    <property type="entry name" value="Helicase_C-like"/>
</dbReference>
<evidence type="ECO:0000256" key="8">
    <source>
        <dbReference type="SAM" id="MobiDB-lite"/>
    </source>
</evidence>
<dbReference type="SUPFAM" id="SSF52540">
    <property type="entry name" value="P-loop containing nucleoside triphosphate hydrolases"/>
    <property type="match status" value="1"/>
</dbReference>
<name>A0ABR3IYZ3_9AGAR</name>
<evidence type="ECO:0000256" key="1">
    <source>
        <dbReference type="ARBA" id="ARBA00005446"/>
    </source>
</evidence>
<gene>
    <name evidence="11" type="ORF">HGRIS_011099</name>
</gene>
<feature type="compositionally biased region" description="Low complexity" evidence="8">
    <location>
        <begin position="482"/>
        <end position="497"/>
    </location>
</feature>
<dbReference type="InterPro" id="IPR014001">
    <property type="entry name" value="Helicase_ATP-bd"/>
</dbReference>
<reference evidence="12" key="1">
    <citation type="submission" date="2024-06" db="EMBL/GenBank/DDBJ databases">
        <title>Multi-omics analyses provide insights into the biosynthesis of the anticancer antibiotic pleurotin in Hohenbuehelia grisea.</title>
        <authorList>
            <person name="Weaver J.A."/>
            <person name="Alberti F."/>
        </authorList>
    </citation>
    <scope>NUCLEOTIDE SEQUENCE [LARGE SCALE GENOMIC DNA]</scope>
    <source>
        <strain evidence="12">T-177</strain>
    </source>
</reference>
<dbReference type="Gene3D" id="3.40.50.300">
    <property type="entry name" value="P-loop containing nucleotide triphosphate hydrolases"/>
    <property type="match status" value="2"/>
</dbReference>
<evidence type="ECO:0000256" key="6">
    <source>
        <dbReference type="ARBA" id="ARBA00034617"/>
    </source>
</evidence>
<dbReference type="Pfam" id="PF00271">
    <property type="entry name" value="Helicase_C"/>
    <property type="match status" value="1"/>
</dbReference>
<feature type="region of interest" description="Disordered" evidence="8">
    <location>
        <begin position="474"/>
        <end position="505"/>
    </location>
</feature>
<dbReference type="PANTHER" id="PTHR13710">
    <property type="entry name" value="DNA HELICASE RECQ FAMILY MEMBER"/>
    <property type="match status" value="1"/>
</dbReference>
<keyword evidence="12" id="KW-1185">Reference proteome</keyword>
<evidence type="ECO:0000313" key="12">
    <source>
        <dbReference type="Proteomes" id="UP001556367"/>
    </source>
</evidence>
<keyword evidence="4" id="KW-0238">DNA-binding</keyword>
<evidence type="ECO:0000256" key="2">
    <source>
        <dbReference type="ARBA" id="ARBA00022741"/>
    </source>
</evidence>
<sequence>MPPENFVWSSPAGHDLCRCILRETALGYDPHDYQIEGVCKSLDGVDLFAITPTNSGKTGFYTMYMLVLKAVLQNPSLCPSTAATVPKHPCLLLVCPTIPLQLEMAAKMNELGLITMAINYHTREEALRSRNEELWVTARSTPDIIISGPEQLTSAHFTAALADEKFYNRICGMGIDEVHLMSSWGSNFRKDYQQLGFLKARTRSGHNPWILTTATCKAGAPFDSICNLLGIVSGQYHLIHRSNIRHEIQVLVRELESGVKGDSFPELDWILKSERTTLIFAKSINLGHRLYAYLFRKLPAGNRRQTIRMYNSLNWESHNAETRNLMCGVDGHSPFCRIVIGTDALSVGINMPQCPDVVIIQDTNDGDLDDVLQKMGRAGRNREMVADPRGIVYVPRGSIKAAEKLLRDNRNSSKDTHWAQFLVADCKINAINSAYKNPTADSACWCNSCLDTPPASRPEHCHCSGCMPATPPEPVDAPIAQTAPSTSESSPPTIPTSQHQVKAPKQLRLSRDMRNYALPRFAMLRLRFWRAADQKTVWMLAPDNFLPDRLASEILDRYYLLTTKDALRLLLKPHKHVLPHLDTLWDELQRMGLCFEHMCQEKKAAKAAKAKAKRDAARARYYKT</sequence>
<feature type="domain" description="Helicase C-terminal" evidence="10">
    <location>
        <begin position="266"/>
        <end position="422"/>
    </location>
</feature>
<dbReference type="InterPro" id="IPR027417">
    <property type="entry name" value="P-loop_NTPase"/>
</dbReference>
<evidence type="ECO:0000256" key="5">
    <source>
        <dbReference type="ARBA" id="ARBA00023235"/>
    </source>
</evidence>
<dbReference type="PROSITE" id="PS51194">
    <property type="entry name" value="HELICASE_CTER"/>
    <property type="match status" value="1"/>
</dbReference>
<accession>A0ABR3IYZ3</accession>
<evidence type="ECO:0000313" key="11">
    <source>
        <dbReference type="EMBL" id="KAL0948539.1"/>
    </source>
</evidence>
<dbReference type="Pfam" id="PF00270">
    <property type="entry name" value="DEAD"/>
    <property type="match status" value="1"/>
</dbReference>
<evidence type="ECO:0000256" key="4">
    <source>
        <dbReference type="ARBA" id="ARBA00023125"/>
    </source>
</evidence>
<feature type="domain" description="Helicase ATP-binding" evidence="9">
    <location>
        <begin position="38"/>
        <end position="234"/>
    </location>
</feature>
<comment type="similarity">
    <text evidence="1">Belongs to the helicase family. RecQ subfamily.</text>
</comment>
<keyword evidence="2" id="KW-0547">Nucleotide-binding</keyword>
<dbReference type="EMBL" id="JASNQZ010000014">
    <property type="protein sequence ID" value="KAL0948539.1"/>
    <property type="molecule type" value="Genomic_DNA"/>
</dbReference>
<dbReference type="EC" id="5.6.2.4" evidence="7"/>